<dbReference type="EMBL" id="VUNA01000008">
    <property type="protein sequence ID" value="MST70698.1"/>
    <property type="molecule type" value="Genomic_DNA"/>
</dbReference>
<keyword evidence="2" id="KW-1185">Reference proteome</keyword>
<proteinExistence type="predicted"/>
<evidence type="ECO:0000313" key="2">
    <source>
        <dbReference type="Proteomes" id="UP000469424"/>
    </source>
</evidence>
<dbReference type="RefSeq" id="WP_154554262.1">
    <property type="nucleotide sequence ID" value="NZ_VUNA01000008.1"/>
</dbReference>
<accession>A0A6N7XHH7</accession>
<evidence type="ECO:0000313" key="1">
    <source>
        <dbReference type="EMBL" id="MST70698.1"/>
    </source>
</evidence>
<dbReference type="AlphaFoldDB" id="A0A6N7XHH7"/>
<reference evidence="1 2" key="1">
    <citation type="submission" date="2019-08" db="EMBL/GenBank/DDBJ databases">
        <title>In-depth cultivation of the pig gut microbiome towards novel bacterial diversity and tailored functional studies.</title>
        <authorList>
            <person name="Wylensek D."/>
            <person name="Hitch T.C.A."/>
            <person name="Clavel T."/>
        </authorList>
    </citation>
    <scope>NUCLEOTIDE SEQUENCE [LARGE SCALE GENOMIC DNA]</scope>
    <source>
        <strain evidence="1 2">WCA-MUC-591-APC-4B</strain>
    </source>
</reference>
<organism evidence="1 2">
    <name type="scientific">Mogibacterium kristiansenii</name>
    <dbReference type="NCBI Taxonomy" id="2606708"/>
    <lineage>
        <taxon>Bacteria</taxon>
        <taxon>Bacillati</taxon>
        <taxon>Bacillota</taxon>
        <taxon>Clostridia</taxon>
        <taxon>Peptostreptococcales</taxon>
        <taxon>Anaerovoracaceae</taxon>
        <taxon>Mogibacterium</taxon>
    </lineage>
</organism>
<protein>
    <submittedName>
        <fullName evidence="1">Uncharacterized protein</fullName>
    </submittedName>
</protein>
<name>A0A6N7XHH7_9FIRM</name>
<dbReference type="Proteomes" id="UP000469424">
    <property type="component" value="Unassembled WGS sequence"/>
</dbReference>
<comment type="caution">
    <text evidence="1">The sequence shown here is derived from an EMBL/GenBank/DDBJ whole genome shotgun (WGS) entry which is preliminary data.</text>
</comment>
<sequence length="154" mass="18051">METNSFDMKKYYENYSAINDEIFLGKEIVALPQKYSENEYYYAKETIEFVKYCTQYQKDCSVTIAEQNDIEVRSLHSFDIWLPIVWVASNVLLPFAINMVSNYISEQKKGREDEKAQVEVSFVVRTAEGEKVLNYKGDADTFKETFEKIDINEL</sequence>
<gene>
    <name evidence="1" type="ORF">FYJ65_04960</name>
</gene>